<reference evidence="1 2" key="1">
    <citation type="journal article" date="2019" name="Int. J. Syst. Evol. Microbiol.">
        <title>The Global Catalogue of Microorganisms (GCM) 10K type strain sequencing project: providing services to taxonomists for standard genome sequencing and annotation.</title>
        <authorList>
            <consortium name="The Broad Institute Genomics Platform"/>
            <consortium name="The Broad Institute Genome Sequencing Center for Infectious Disease"/>
            <person name="Wu L."/>
            <person name="Ma J."/>
        </authorList>
    </citation>
    <scope>NUCLEOTIDE SEQUENCE [LARGE SCALE GENOMIC DNA]</scope>
    <source>
        <strain evidence="1 2">JCM 3325</strain>
    </source>
</reference>
<name>A0ABN3JYH6_9ACTN</name>
<evidence type="ECO:0000313" key="2">
    <source>
        <dbReference type="Proteomes" id="UP001501231"/>
    </source>
</evidence>
<evidence type="ECO:0000313" key="1">
    <source>
        <dbReference type="EMBL" id="GAA2441035.1"/>
    </source>
</evidence>
<sequence length="79" mass="9004">MTERFPNADDSALARLRVDFPGHRIWRSVRGDGRLGDWVATLHDPAAGVEPTVIRTDPEALRRALEEERDQAEQRARAR</sequence>
<dbReference type="Proteomes" id="UP001501231">
    <property type="component" value="Unassembled WGS sequence"/>
</dbReference>
<dbReference type="EMBL" id="BAAARW010000026">
    <property type="protein sequence ID" value="GAA2441035.1"/>
    <property type="molecule type" value="Genomic_DNA"/>
</dbReference>
<gene>
    <name evidence="1" type="ORF">GCM10010191_66420</name>
</gene>
<protein>
    <submittedName>
        <fullName evidence="1">Uncharacterized protein</fullName>
    </submittedName>
</protein>
<keyword evidence="2" id="KW-1185">Reference proteome</keyword>
<accession>A0ABN3JYH6</accession>
<proteinExistence type="predicted"/>
<comment type="caution">
    <text evidence="1">The sequence shown here is derived from an EMBL/GenBank/DDBJ whole genome shotgun (WGS) entry which is preliminary data.</text>
</comment>
<organism evidence="1 2">
    <name type="scientific">Actinomadura vinacea</name>
    <dbReference type="NCBI Taxonomy" id="115336"/>
    <lineage>
        <taxon>Bacteria</taxon>
        <taxon>Bacillati</taxon>
        <taxon>Actinomycetota</taxon>
        <taxon>Actinomycetes</taxon>
        <taxon>Streptosporangiales</taxon>
        <taxon>Thermomonosporaceae</taxon>
        <taxon>Actinomadura</taxon>
    </lineage>
</organism>